<keyword evidence="3" id="KW-1185">Reference proteome</keyword>
<gene>
    <name evidence="2" type="ORF">CSOJ01_15385</name>
</gene>
<accession>A0A8H6MHX2</accession>
<feature type="region of interest" description="Disordered" evidence="1">
    <location>
        <begin position="73"/>
        <end position="100"/>
    </location>
</feature>
<evidence type="ECO:0000256" key="1">
    <source>
        <dbReference type="SAM" id="MobiDB-lite"/>
    </source>
</evidence>
<dbReference type="AlphaFoldDB" id="A0A8H6MHX2"/>
<sequence>MSCMLQWMAQLTGNVAQQPSAQLCERLKQFVEERQIEHCRIANRTTVCLDIEENKEAARKLLQAICKPFWDEDPTASSGQPHQSGWDLTRENIQKWDESQ</sequence>
<protein>
    <submittedName>
        <fullName evidence="2">Uncharacterized protein</fullName>
    </submittedName>
</protein>
<reference evidence="2 3" key="1">
    <citation type="journal article" date="2020" name="Phytopathology">
        <title>Genome Sequence Resources of Colletotrichum truncatum, C. plurivorum, C. musicola, and C. sojae: Four Species Pathogenic to Soybean (Glycine max).</title>
        <authorList>
            <person name="Rogerio F."/>
            <person name="Boufleur T.R."/>
            <person name="Ciampi-Guillardi M."/>
            <person name="Sukno S.A."/>
            <person name="Thon M.R."/>
            <person name="Massola Junior N.S."/>
            <person name="Baroncelli R."/>
        </authorList>
    </citation>
    <scope>NUCLEOTIDE SEQUENCE [LARGE SCALE GENOMIC DNA]</scope>
    <source>
        <strain evidence="2 3">LFN0009</strain>
    </source>
</reference>
<comment type="caution">
    <text evidence="2">The sequence shown here is derived from an EMBL/GenBank/DDBJ whole genome shotgun (WGS) entry which is preliminary data.</text>
</comment>
<feature type="compositionally biased region" description="Basic and acidic residues" evidence="1">
    <location>
        <begin position="88"/>
        <end position="100"/>
    </location>
</feature>
<organism evidence="2 3">
    <name type="scientific">Colletotrichum sojae</name>
    <dbReference type="NCBI Taxonomy" id="2175907"/>
    <lineage>
        <taxon>Eukaryota</taxon>
        <taxon>Fungi</taxon>
        <taxon>Dikarya</taxon>
        <taxon>Ascomycota</taxon>
        <taxon>Pezizomycotina</taxon>
        <taxon>Sordariomycetes</taxon>
        <taxon>Hypocreomycetidae</taxon>
        <taxon>Glomerellales</taxon>
        <taxon>Glomerellaceae</taxon>
        <taxon>Colletotrichum</taxon>
        <taxon>Colletotrichum orchidearum species complex</taxon>
    </lineage>
</organism>
<name>A0A8H6MHX2_9PEZI</name>
<dbReference type="EMBL" id="WIGN01000634">
    <property type="protein sequence ID" value="KAF6786601.1"/>
    <property type="molecule type" value="Genomic_DNA"/>
</dbReference>
<evidence type="ECO:0000313" key="2">
    <source>
        <dbReference type="EMBL" id="KAF6786601.1"/>
    </source>
</evidence>
<proteinExistence type="predicted"/>
<dbReference type="Proteomes" id="UP000652219">
    <property type="component" value="Unassembled WGS sequence"/>
</dbReference>
<evidence type="ECO:0000313" key="3">
    <source>
        <dbReference type="Proteomes" id="UP000652219"/>
    </source>
</evidence>